<keyword evidence="1" id="KW-1133">Transmembrane helix</keyword>
<gene>
    <name evidence="2" type="ORF">G7Y89_g12783</name>
</gene>
<name>A0A8H4R849_9HELO</name>
<comment type="caution">
    <text evidence="2">The sequence shown here is derived from an EMBL/GenBank/DDBJ whole genome shotgun (WGS) entry which is preliminary data.</text>
</comment>
<keyword evidence="1" id="KW-0472">Membrane</keyword>
<evidence type="ECO:0000256" key="1">
    <source>
        <dbReference type="SAM" id="Phobius"/>
    </source>
</evidence>
<dbReference type="PANTHER" id="PTHR35043">
    <property type="entry name" value="TRANSCRIPTION FACTOR DOMAIN-CONTAINING PROTEIN"/>
    <property type="match status" value="1"/>
</dbReference>
<feature type="transmembrane region" description="Helical" evidence="1">
    <location>
        <begin position="205"/>
        <end position="227"/>
    </location>
</feature>
<dbReference type="Proteomes" id="UP000566819">
    <property type="component" value="Unassembled WGS sequence"/>
</dbReference>
<evidence type="ECO:0000313" key="2">
    <source>
        <dbReference type="EMBL" id="KAF4625384.1"/>
    </source>
</evidence>
<keyword evidence="1" id="KW-0812">Transmembrane</keyword>
<dbReference type="OrthoDB" id="9451547at2759"/>
<dbReference type="AlphaFoldDB" id="A0A8H4R849"/>
<keyword evidence="3" id="KW-1185">Reference proteome</keyword>
<reference evidence="2 3" key="1">
    <citation type="submission" date="2020-03" db="EMBL/GenBank/DDBJ databases">
        <title>Draft Genome Sequence of Cudoniella acicularis.</title>
        <authorList>
            <person name="Buettner E."/>
            <person name="Kellner H."/>
        </authorList>
    </citation>
    <scope>NUCLEOTIDE SEQUENCE [LARGE SCALE GENOMIC DNA]</scope>
    <source>
        <strain evidence="2 3">DSM 108380</strain>
    </source>
</reference>
<dbReference type="EMBL" id="JAAMPI010001393">
    <property type="protein sequence ID" value="KAF4625384.1"/>
    <property type="molecule type" value="Genomic_DNA"/>
</dbReference>
<feature type="transmembrane region" description="Helical" evidence="1">
    <location>
        <begin position="173"/>
        <end position="193"/>
    </location>
</feature>
<proteinExistence type="predicted"/>
<evidence type="ECO:0000313" key="3">
    <source>
        <dbReference type="Proteomes" id="UP000566819"/>
    </source>
</evidence>
<protein>
    <submittedName>
        <fullName evidence="2">Uncharacterized protein</fullName>
    </submittedName>
</protein>
<accession>A0A8H4R849</accession>
<sequence>MNISPDGESGLKFWLRKIKWVSIIQKPLNVHSPTLLNFGDDRDLLGIILQTALPTANYGLEDVRILWYRECPELHQEVRPDDISEWPASHIEIGDEVYTISFSQKDLDRLKLVGQFVNRLQSLPAGFPQLLTGEPSYKDYGVDLFDYVGRYGTMVIRAQNLWGNSWVSYVHKAFMITAMAAIPASYGAVHLGVLTCVFPSNTENLLWKVVCYYLIGTAASVGIYLMWPIFKRAIISLIPTGWVRRFSRPETDPLGIRTEPRFYIAGRSTHYYKAVFIIVFYWGMAIVFATVYIFARLYIIAESFISLRHVPIGVYQTPQPNIMGSIPHT</sequence>
<organism evidence="2 3">
    <name type="scientific">Cudoniella acicularis</name>
    <dbReference type="NCBI Taxonomy" id="354080"/>
    <lineage>
        <taxon>Eukaryota</taxon>
        <taxon>Fungi</taxon>
        <taxon>Dikarya</taxon>
        <taxon>Ascomycota</taxon>
        <taxon>Pezizomycotina</taxon>
        <taxon>Leotiomycetes</taxon>
        <taxon>Helotiales</taxon>
        <taxon>Tricladiaceae</taxon>
        <taxon>Cudoniella</taxon>
    </lineage>
</organism>
<dbReference type="PANTHER" id="PTHR35043:SF7">
    <property type="entry name" value="TRANSCRIPTION FACTOR DOMAIN-CONTAINING PROTEIN"/>
    <property type="match status" value="1"/>
</dbReference>
<feature type="transmembrane region" description="Helical" evidence="1">
    <location>
        <begin position="271"/>
        <end position="295"/>
    </location>
</feature>